<dbReference type="AlphaFoldDB" id="A0AAT9IGT9"/>
<proteinExistence type="predicted"/>
<dbReference type="SUPFAM" id="SSF50494">
    <property type="entry name" value="Trypsin-like serine proteases"/>
    <property type="match status" value="1"/>
</dbReference>
<accession>A0AAT9IGT9</accession>
<dbReference type="PRINTS" id="PR00834">
    <property type="entry name" value="PROTEASES2C"/>
</dbReference>
<dbReference type="EC" id="3.4.21.107" evidence="4"/>
<dbReference type="SUPFAM" id="SSF50156">
    <property type="entry name" value="PDZ domain-like"/>
    <property type="match status" value="2"/>
</dbReference>
<gene>
    <name evidence="4" type="primary">degP</name>
    <name evidence="4" type="ORF">BUANCORI2928_177</name>
</gene>
<dbReference type="InterPro" id="IPR009003">
    <property type="entry name" value="Peptidase_S1_PA"/>
</dbReference>
<protein>
    <submittedName>
        <fullName evidence="4">Periplasmic serine endoprotease DegP</fullName>
        <ecNumber evidence="4">3.4.21.107</ecNumber>
    </submittedName>
</protein>
<dbReference type="InterPro" id="IPR051201">
    <property type="entry name" value="Chloro_Bact_Ser_Proteases"/>
</dbReference>
<dbReference type="PANTHER" id="PTHR43343">
    <property type="entry name" value="PEPTIDASE S12"/>
    <property type="match status" value="1"/>
</dbReference>
<dbReference type="InterPro" id="IPR036034">
    <property type="entry name" value="PDZ_sf"/>
</dbReference>
<evidence type="ECO:0000256" key="2">
    <source>
        <dbReference type="ARBA" id="ARBA00022801"/>
    </source>
</evidence>
<dbReference type="Gene3D" id="2.30.42.10">
    <property type="match status" value="2"/>
</dbReference>
<dbReference type="EMBL" id="OZ060371">
    <property type="protein sequence ID" value="CAL4042754.1"/>
    <property type="molecule type" value="Genomic_DNA"/>
</dbReference>
<evidence type="ECO:0000256" key="1">
    <source>
        <dbReference type="ARBA" id="ARBA00022670"/>
    </source>
</evidence>
<dbReference type="GO" id="GO:0006508">
    <property type="term" value="P:proteolysis"/>
    <property type="evidence" value="ECO:0007669"/>
    <property type="project" value="UniProtKB-KW"/>
</dbReference>
<dbReference type="Gene3D" id="2.40.10.120">
    <property type="match status" value="1"/>
</dbReference>
<dbReference type="SMART" id="SM00228">
    <property type="entry name" value="PDZ"/>
    <property type="match status" value="2"/>
</dbReference>
<dbReference type="Pfam" id="PF13180">
    <property type="entry name" value="PDZ_2"/>
    <property type="match status" value="2"/>
</dbReference>
<keyword evidence="2 4" id="KW-0378">Hydrolase</keyword>
<dbReference type="RefSeq" id="WP_367681146.1">
    <property type="nucleotide sequence ID" value="NZ_OZ060371.1"/>
</dbReference>
<name>A0AAT9IGT9_9GAMM</name>
<dbReference type="Pfam" id="PF13365">
    <property type="entry name" value="Trypsin_2"/>
    <property type="match status" value="1"/>
</dbReference>
<dbReference type="PANTHER" id="PTHR43343:SF3">
    <property type="entry name" value="PROTEASE DO-LIKE 8, CHLOROPLASTIC"/>
    <property type="match status" value="1"/>
</dbReference>
<dbReference type="PROSITE" id="PS50106">
    <property type="entry name" value="PDZ"/>
    <property type="match status" value="1"/>
</dbReference>
<feature type="domain" description="PDZ" evidence="3">
    <location>
        <begin position="282"/>
        <end position="373"/>
    </location>
</feature>
<reference evidence="4" key="1">
    <citation type="submission" date="2024-06" db="EMBL/GenBank/DDBJ databases">
        <authorList>
            <person name="Manzano-Marin A."/>
            <person name="Manzano-Marin A."/>
            <person name="Alejandro Manzano Marin A."/>
        </authorList>
    </citation>
    <scope>NUCLEOTIDE SEQUENCE</scope>
    <source>
        <strain evidence="4">Ancorni-2928</strain>
    </source>
</reference>
<evidence type="ECO:0000313" key="4">
    <source>
        <dbReference type="EMBL" id="CAL4042754.1"/>
    </source>
</evidence>
<dbReference type="InterPro" id="IPR001478">
    <property type="entry name" value="PDZ"/>
</dbReference>
<evidence type="ECO:0000259" key="3">
    <source>
        <dbReference type="PROSITE" id="PS50106"/>
    </source>
</evidence>
<dbReference type="InterPro" id="IPR001940">
    <property type="entry name" value="Peptidase_S1C"/>
</dbReference>
<dbReference type="GO" id="GO:0004252">
    <property type="term" value="F:serine-type endopeptidase activity"/>
    <property type="evidence" value="ECO:0007669"/>
    <property type="project" value="InterPro"/>
</dbReference>
<sequence>MKTIRFFYDFLLKALFFLYFFCFFCVSLLSNSFAQTSSKVIQDSFSSVIQKAIPSVVSIYVDGMITVDNQKIKNQDSTSENKKNKNTKRITFLKKYFFCKKNNNNYEIRKKFKALASGVIIDSNNGYIVTNNHVVDNATCIIVRTYDNYYYLASVIGTDPCTDLAVIKVEEINKLKEIKLSDCKELKVGDSTIAIGNPYGLPDTVTTGIISNIGRSGLNLSKYENFIQTDAAINNGNSGGALVDLKGELIGVNSAIFSPAGGNVGIGFAIPAYVVKIISQQLISYGSVHRGYLGICGVDSEQNIAESVGMSKIDGAFITKVDDNTSAKKEGLRAGDVIVSFNNRPITNFPELVSETLVAERGSKVRLGVIRNNSMFFINITVEENEKGKNIISEYVDRFFLGSKLCNFSYKMDGVDNKGVKINSIKKGSHADIKGFKKNDIIISVNKHFVIDLEDLKKNLDKKCTLLVFKVLRNNQIVYVICS</sequence>
<keyword evidence="1" id="KW-0645">Protease</keyword>
<organism evidence="4">
    <name type="scientific">Buchnera aphidicola</name>
    <name type="common">Anoecia corni</name>
    <dbReference type="NCBI Taxonomy" id="2994477"/>
    <lineage>
        <taxon>Bacteria</taxon>
        <taxon>Pseudomonadati</taxon>
        <taxon>Pseudomonadota</taxon>
        <taxon>Gammaproteobacteria</taxon>
        <taxon>Enterobacterales</taxon>
        <taxon>Erwiniaceae</taxon>
        <taxon>Buchnera</taxon>
    </lineage>
</organism>